<accession>A0A351JSH8</accession>
<dbReference type="AlphaFoldDB" id="A0A351JSH8"/>
<evidence type="ECO:0000313" key="2">
    <source>
        <dbReference type="Proteomes" id="UP000264072"/>
    </source>
</evidence>
<gene>
    <name evidence="1" type="ORF">DCY43_00640</name>
</gene>
<name>A0A351JSH8_UNCKA</name>
<comment type="caution">
    <text evidence="1">The sequence shown here is derived from an EMBL/GenBank/DDBJ whole genome shotgun (WGS) entry which is preliminary data.</text>
</comment>
<feature type="non-terminal residue" evidence="1">
    <location>
        <position position="1"/>
    </location>
</feature>
<reference evidence="1 2" key="1">
    <citation type="journal article" date="2018" name="Nat. Biotechnol.">
        <title>A standardized bacterial taxonomy based on genome phylogeny substantially revises the tree of life.</title>
        <authorList>
            <person name="Parks D.H."/>
            <person name="Chuvochina M."/>
            <person name="Waite D.W."/>
            <person name="Rinke C."/>
            <person name="Skarshewski A."/>
            <person name="Chaumeil P.A."/>
            <person name="Hugenholtz P."/>
        </authorList>
    </citation>
    <scope>NUCLEOTIDE SEQUENCE [LARGE SCALE GENOMIC DNA]</scope>
    <source>
        <strain evidence="1">UBA10185</strain>
    </source>
</reference>
<sequence length="74" mass="8606">IRLVFAKLTLNEGKLSWEYSKAFRILSEAVDQTNCSKVENLEDFEKGTFEHAELPDVSTQKDALLPLRPIWLRR</sequence>
<proteinExistence type="predicted"/>
<protein>
    <submittedName>
        <fullName evidence="1">Uncharacterized protein</fullName>
    </submittedName>
</protein>
<dbReference type="EMBL" id="DNHX01000006">
    <property type="protein sequence ID" value="HAZ29248.1"/>
    <property type="molecule type" value="Genomic_DNA"/>
</dbReference>
<organism evidence="1 2">
    <name type="scientific">candidate division WWE3 bacterium</name>
    <dbReference type="NCBI Taxonomy" id="2053526"/>
    <lineage>
        <taxon>Bacteria</taxon>
        <taxon>Katanobacteria</taxon>
    </lineage>
</organism>
<dbReference type="Proteomes" id="UP000264072">
    <property type="component" value="Unassembled WGS sequence"/>
</dbReference>
<evidence type="ECO:0000313" key="1">
    <source>
        <dbReference type="EMBL" id="HAZ29248.1"/>
    </source>
</evidence>